<reference evidence="2 3" key="1">
    <citation type="submission" date="2017-05" db="EMBL/GenBank/DDBJ databases">
        <title>PacBio assembly of a Plasmodium knowlesi genome sequence with Hi-C correction and manual annotation of the SICAvar gene family.</title>
        <authorList>
            <person name="Lapp S.A."/>
            <person name="Geraldo J.A."/>
            <person name="Chien J.-T."/>
            <person name="Ay F."/>
            <person name="Pakala S.B."/>
            <person name="Batugedara G."/>
            <person name="Humphrey J.C."/>
            <person name="Debarry J.D."/>
            <person name="Le Roch K.G."/>
            <person name="Galinski M.R."/>
            <person name="Kissinger J.C."/>
        </authorList>
    </citation>
    <scope>NUCLEOTIDE SEQUENCE [LARGE SCALE GENOMIC DNA]</scope>
    <source>
        <strain evidence="3">Malayan Strain Pk1 (A+)</strain>
    </source>
</reference>
<dbReference type="EMBL" id="NETL01000016">
    <property type="protein sequence ID" value="OTN68552.1"/>
    <property type="molecule type" value="Genomic_DNA"/>
</dbReference>
<comment type="caution">
    <text evidence="2">The sequence shown here is derived from an EMBL/GenBank/DDBJ whole genome shotgun (WGS) entry which is preliminary data.</text>
</comment>
<protein>
    <submittedName>
        <fullName evidence="2">Uncharacterized protein</fullName>
    </submittedName>
</protein>
<evidence type="ECO:0000256" key="1">
    <source>
        <dbReference type="SAM" id="Coils"/>
    </source>
</evidence>
<organism evidence="2 3">
    <name type="scientific">Plasmodium knowlesi</name>
    <dbReference type="NCBI Taxonomy" id="5850"/>
    <lineage>
        <taxon>Eukaryota</taxon>
        <taxon>Sar</taxon>
        <taxon>Alveolata</taxon>
        <taxon>Apicomplexa</taxon>
        <taxon>Aconoidasida</taxon>
        <taxon>Haemosporida</taxon>
        <taxon>Plasmodiidae</taxon>
        <taxon>Plasmodium</taxon>
        <taxon>Plasmodium (Plasmodium)</taxon>
    </lineage>
</organism>
<dbReference type="VEuPathDB" id="PlasmoDB:PKNOH_S02303600"/>
<sequence>MGIPPGSLKVAESALKARAAGQSCKLSVIKCAARGAVYRKHRSIFKVAGEDIIREGKHLRDVLFKKKLHLLSEKDISKVLKKVIKGRIKNEIVWDDLQRIIFCCNVEYRGGAGICVESDEGGPVDPLSQTSAISTPSCGYHPLTMKDAKMSQRAPYNRHFDHVNAYLLSVAVQKLNIRSVSLLNFLFSYLRDSYRNMEPRHFLQIFLVLVKHTFRDVSAVHLFGRHPCGGNTKIEVPPAGIDNRASHSLHTWHGQLFRQENSQLPTDSQQVHWAQMICSERNLLHVLTLHCAENIDVFTLNDIAMTCEALCFFKLRDNPFVPFWNDVLSHVFGISSPRSEVHNTSVHLDDTLLKKKQLSSYGRRILQRIGRNVDEVGKKGRRGRREEIAELYVEISGRNMLSILKYICLYRFLNTEVLIPLARELKKIFFEMPLDTTLHECVEILSLFNSMKELEDRSAELEERIHMYEHHFGETLLVTQYDVKCLVALAQLSFDKLHFVPFLSTFLNNVHKFSPEDATLLVRLLLTSLGPNAREAASTEEQNHLVGSSFPNTSSCVKGLLAALLPSCPDIVSQLTYTEMLILCEAMDNCAVPGQNILKSVAGRIYDDFRKMNIQSEHLPPAYVDYLFLITFTLYQKECSVNTNLVHFLVNIVLGRKEDKLWLQQRRYHYVFYLLILHRGESQGNASMWVEYFNSLWGKLSPRLGVETVYTILLIYFQMTKKRKCPSLLRRGEWKDSTVTVAARVGGGGGEGCQGKCVSVKPSGAKCTKKEALMVVSPWNKRFIYREEQIREELLKLFLYLWAEYPIRPGRKSVDLLIIMNAFMEDAYIRRYLLSWHVLNRINHYITFFSREASRLTVHLFEDPVTNESVRVNLSELRHAYEGILRKGGEKENLPPTRTQSHMHQQEGATQNYILNDYKHKATVAVRAGASHRGKPAKYLRNYRRGEAVLGALSSYGQDY</sequence>
<dbReference type="VEuPathDB" id="PlasmoDB:PKNH_0311300"/>
<dbReference type="eggNOG" id="ENOG502QXFM">
    <property type="taxonomic scope" value="Eukaryota"/>
</dbReference>
<evidence type="ECO:0000313" key="2">
    <source>
        <dbReference type="EMBL" id="OTN68552.1"/>
    </source>
</evidence>
<dbReference type="OrthoDB" id="376231at2759"/>
<feature type="coiled-coil region" evidence="1">
    <location>
        <begin position="444"/>
        <end position="471"/>
    </location>
</feature>
<dbReference type="VEuPathDB" id="PlasmoDB:PKA1H_030016300"/>
<evidence type="ECO:0000313" key="3">
    <source>
        <dbReference type="Proteomes" id="UP000195012"/>
    </source>
</evidence>
<dbReference type="Proteomes" id="UP000195012">
    <property type="component" value="Unassembled WGS sequence"/>
</dbReference>
<dbReference type="OMA" id="NYDQVFA"/>
<name>A0A1Y3DV72_PLAKN</name>
<accession>A0A1Y3DV72</accession>
<gene>
    <name evidence="2" type="ORF">PKNOH_S02303600</name>
</gene>
<keyword evidence="1" id="KW-0175">Coiled coil</keyword>
<dbReference type="AlphaFoldDB" id="A0A1Y3DV72"/>
<proteinExistence type="predicted"/>